<dbReference type="EMBL" id="FNTH01000001">
    <property type="protein sequence ID" value="SEE31483.1"/>
    <property type="molecule type" value="Genomic_DNA"/>
</dbReference>
<evidence type="ECO:0000256" key="3">
    <source>
        <dbReference type="ARBA" id="ARBA00023082"/>
    </source>
</evidence>
<evidence type="ECO:0000259" key="7">
    <source>
        <dbReference type="Pfam" id="PF08281"/>
    </source>
</evidence>
<evidence type="ECO:0000256" key="2">
    <source>
        <dbReference type="ARBA" id="ARBA00023015"/>
    </source>
</evidence>
<keyword evidence="4" id="KW-0804">Transcription</keyword>
<dbReference type="InterPro" id="IPR013325">
    <property type="entry name" value="RNA_pol_sigma_r2"/>
</dbReference>
<dbReference type="NCBIfam" id="TIGR02937">
    <property type="entry name" value="sigma70-ECF"/>
    <property type="match status" value="1"/>
</dbReference>
<dbReference type="GO" id="GO:0006352">
    <property type="term" value="P:DNA-templated transcription initiation"/>
    <property type="evidence" value="ECO:0007669"/>
    <property type="project" value="InterPro"/>
</dbReference>
<proteinExistence type="inferred from homology"/>
<evidence type="ECO:0000259" key="6">
    <source>
        <dbReference type="Pfam" id="PF04542"/>
    </source>
</evidence>
<comment type="similarity">
    <text evidence="1">Belongs to the sigma-70 factor family. ECF subfamily.</text>
</comment>
<dbReference type="PANTHER" id="PTHR43133:SF63">
    <property type="entry name" value="RNA POLYMERASE SIGMA FACTOR FECI-RELATED"/>
    <property type="match status" value="1"/>
</dbReference>
<gene>
    <name evidence="8" type="ORF">SAMN05444164_7640</name>
</gene>
<dbReference type="InterPro" id="IPR036388">
    <property type="entry name" value="WH-like_DNA-bd_sf"/>
</dbReference>
<dbReference type="Gene3D" id="1.10.1740.10">
    <property type="match status" value="1"/>
</dbReference>
<dbReference type="SUPFAM" id="SSF88659">
    <property type="entry name" value="Sigma3 and sigma4 domains of RNA polymerase sigma factors"/>
    <property type="match status" value="1"/>
</dbReference>
<dbReference type="GO" id="GO:0003677">
    <property type="term" value="F:DNA binding"/>
    <property type="evidence" value="ECO:0007669"/>
    <property type="project" value="InterPro"/>
</dbReference>
<name>A0A1H5HU18_9BRAD</name>
<accession>A0A1H5HU18</accession>
<dbReference type="InterPro" id="IPR013249">
    <property type="entry name" value="RNA_pol_sigma70_r4_t2"/>
</dbReference>
<dbReference type="InterPro" id="IPR007627">
    <property type="entry name" value="RNA_pol_sigma70_r2"/>
</dbReference>
<dbReference type="Pfam" id="PF04542">
    <property type="entry name" value="Sigma70_r2"/>
    <property type="match status" value="1"/>
</dbReference>
<dbReference type="PANTHER" id="PTHR43133">
    <property type="entry name" value="RNA POLYMERASE ECF-TYPE SIGMA FACTO"/>
    <property type="match status" value="1"/>
</dbReference>
<evidence type="ECO:0000313" key="9">
    <source>
        <dbReference type="Proteomes" id="UP000198992"/>
    </source>
</evidence>
<dbReference type="Proteomes" id="UP000198992">
    <property type="component" value="Unassembled WGS sequence"/>
</dbReference>
<feature type="domain" description="RNA polymerase sigma factor 70 region 4 type 2" evidence="7">
    <location>
        <begin position="110"/>
        <end position="161"/>
    </location>
</feature>
<dbReference type="InterPro" id="IPR014284">
    <property type="entry name" value="RNA_pol_sigma-70_dom"/>
</dbReference>
<evidence type="ECO:0000256" key="5">
    <source>
        <dbReference type="SAM" id="MobiDB-lite"/>
    </source>
</evidence>
<feature type="domain" description="RNA polymerase sigma-70 region 2" evidence="6">
    <location>
        <begin position="17"/>
        <end position="78"/>
    </location>
</feature>
<dbReference type="Pfam" id="PF08281">
    <property type="entry name" value="Sigma70_r4_2"/>
    <property type="match status" value="1"/>
</dbReference>
<dbReference type="InterPro" id="IPR013324">
    <property type="entry name" value="RNA_pol_sigma_r3/r4-like"/>
</dbReference>
<keyword evidence="3" id="KW-0731">Sigma factor</keyword>
<evidence type="ECO:0000256" key="1">
    <source>
        <dbReference type="ARBA" id="ARBA00010641"/>
    </source>
</evidence>
<sequence>MSDTNRTALLALLVTSYDDLKQRLTRRTGSADLADEALQDTFLRLSKADGIGPVRDLPAYLFRVAMSAISNRRVAERRRRTVPQADALFDLPDDTPGPDRIIEARSEIGALRRAIQELPTRRREIFMAICVEEVPLQQVAKRFGISVRTVQVEIKQALVHCAVCIDRNAHMPRAAFRRRIPFTERERAALHPAGDGDTVLDRRLPLGGSR</sequence>
<dbReference type="OrthoDB" id="9794372at2"/>
<evidence type="ECO:0000256" key="4">
    <source>
        <dbReference type="ARBA" id="ARBA00023163"/>
    </source>
</evidence>
<dbReference type="GO" id="GO:0016987">
    <property type="term" value="F:sigma factor activity"/>
    <property type="evidence" value="ECO:0007669"/>
    <property type="project" value="UniProtKB-KW"/>
</dbReference>
<reference evidence="8 9" key="1">
    <citation type="submission" date="2016-10" db="EMBL/GenBank/DDBJ databases">
        <authorList>
            <person name="de Groot N.N."/>
        </authorList>
    </citation>
    <scope>NUCLEOTIDE SEQUENCE [LARGE SCALE GENOMIC DNA]</scope>
    <source>
        <strain evidence="8 9">MT12</strain>
    </source>
</reference>
<protein>
    <submittedName>
        <fullName evidence="8">RNA polymerase sigma-70 factor, ECF subfamily</fullName>
    </submittedName>
</protein>
<dbReference type="Gene3D" id="1.10.10.10">
    <property type="entry name" value="Winged helix-like DNA-binding domain superfamily/Winged helix DNA-binding domain"/>
    <property type="match status" value="1"/>
</dbReference>
<dbReference type="AlphaFoldDB" id="A0A1H5HU18"/>
<organism evidence="8 9">
    <name type="scientific">Bradyrhizobium erythrophlei</name>
    <dbReference type="NCBI Taxonomy" id="1437360"/>
    <lineage>
        <taxon>Bacteria</taxon>
        <taxon>Pseudomonadati</taxon>
        <taxon>Pseudomonadota</taxon>
        <taxon>Alphaproteobacteria</taxon>
        <taxon>Hyphomicrobiales</taxon>
        <taxon>Nitrobacteraceae</taxon>
        <taxon>Bradyrhizobium</taxon>
    </lineage>
</organism>
<dbReference type="RefSeq" id="WP_092124807.1">
    <property type="nucleotide sequence ID" value="NZ_FNTH01000001.1"/>
</dbReference>
<evidence type="ECO:0000313" key="8">
    <source>
        <dbReference type="EMBL" id="SEE31483.1"/>
    </source>
</evidence>
<dbReference type="SUPFAM" id="SSF88946">
    <property type="entry name" value="Sigma2 domain of RNA polymerase sigma factors"/>
    <property type="match status" value="1"/>
</dbReference>
<dbReference type="InterPro" id="IPR039425">
    <property type="entry name" value="RNA_pol_sigma-70-like"/>
</dbReference>
<feature type="region of interest" description="Disordered" evidence="5">
    <location>
        <begin position="191"/>
        <end position="210"/>
    </location>
</feature>
<keyword evidence="2" id="KW-0805">Transcription regulation</keyword>